<comment type="subcellular location">
    <subcellularLocation>
        <location evidence="1">Membrane</location>
        <topology evidence="1">Multi-pass membrane protein</topology>
    </subcellularLocation>
</comment>
<evidence type="ECO:0000256" key="1">
    <source>
        <dbReference type="ARBA" id="ARBA00004141"/>
    </source>
</evidence>
<evidence type="ECO:0000256" key="5">
    <source>
        <dbReference type="ARBA" id="ARBA00022737"/>
    </source>
</evidence>
<evidence type="ECO:0000313" key="14">
    <source>
        <dbReference type="EMBL" id="KAF2905465.1"/>
    </source>
</evidence>
<dbReference type="Pfam" id="PF00520">
    <property type="entry name" value="Ion_trans"/>
    <property type="match status" value="1"/>
</dbReference>
<keyword evidence="2" id="KW-0813">Transport</keyword>
<protein>
    <recommendedName>
        <fullName evidence="13">Ion transport domain-containing protein</fullName>
    </recommendedName>
</protein>
<dbReference type="PROSITE" id="PS50088">
    <property type="entry name" value="ANK_REPEAT"/>
    <property type="match status" value="1"/>
</dbReference>
<dbReference type="InterPro" id="IPR005821">
    <property type="entry name" value="Ion_trans_dom"/>
</dbReference>
<feature type="domain" description="Ion transport" evidence="13">
    <location>
        <begin position="510"/>
        <end position="735"/>
    </location>
</feature>
<feature type="repeat" description="ANK" evidence="11">
    <location>
        <begin position="126"/>
        <end position="164"/>
    </location>
</feature>
<evidence type="ECO:0000256" key="8">
    <source>
        <dbReference type="ARBA" id="ARBA00023065"/>
    </source>
</evidence>
<evidence type="ECO:0000256" key="2">
    <source>
        <dbReference type="ARBA" id="ARBA00022448"/>
    </source>
</evidence>
<dbReference type="PANTHER" id="PTHR47143">
    <property type="entry name" value="TRANSIENT RECEPTOR POTENTIAL CATION CHANNEL PROTEIN PAINLESS"/>
    <property type="match status" value="1"/>
</dbReference>
<dbReference type="EMBL" id="VTPC01000530">
    <property type="protein sequence ID" value="KAF2905465.1"/>
    <property type="molecule type" value="Genomic_DNA"/>
</dbReference>
<keyword evidence="6 12" id="KW-1133">Transmembrane helix</keyword>
<dbReference type="Pfam" id="PF12796">
    <property type="entry name" value="Ank_2"/>
    <property type="match status" value="1"/>
</dbReference>
<evidence type="ECO:0000256" key="11">
    <source>
        <dbReference type="PROSITE-ProRule" id="PRU00023"/>
    </source>
</evidence>
<reference evidence="14" key="1">
    <citation type="submission" date="2019-08" db="EMBL/GenBank/DDBJ databases">
        <title>The genome of the North American firefly Photinus pyralis.</title>
        <authorList>
            <consortium name="Photinus pyralis genome working group"/>
            <person name="Fallon T.R."/>
            <person name="Sander Lower S.E."/>
            <person name="Weng J.-K."/>
        </authorList>
    </citation>
    <scope>NUCLEOTIDE SEQUENCE</scope>
    <source>
        <strain evidence="14">TRF0915ILg1</strain>
        <tissue evidence="14">Whole body</tissue>
    </source>
</reference>
<dbReference type="AlphaFoldDB" id="A0A8K0DFR7"/>
<evidence type="ECO:0000256" key="10">
    <source>
        <dbReference type="ARBA" id="ARBA00023303"/>
    </source>
</evidence>
<keyword evidence="4 12" id="KW-0812">Transmembrane</keyword>
<feature type="transmembrane region" description="Helical" evidence="12">
    <location>
        <begin position="503"/>
        <end position="525"/>
    </location>
</feature>
<evidence type="ECO:0000313" key="15">
    <source>
        <dbReference type="Proteomes" id="UP000801492"/>
    </source>
</evidence>
<evidence type="ECO:0000259" key="13">
    <source>
        <dbReference type="Pfam" id="PF00520"/>
    </source>
</evidence>
<dbReference type="InterPro" id="IPR052076">
    <property type="entry name" value="TRP_cation_channel"/>
</dbReference>
<keyword evidence="8" id="KW-0406">Ion transport</keyword>
<keyword evidence="10" id="KW-0407">Ion channel</keyword>
<gene>
    <name evidence="14" type="ORF">ILUMI_00708</name>
</gene>
<feature type="transmembrane region" description="Helical" evidence="12">
    <location>
        <begin position="537"/>
        <end position="555"/>
    </location>
</feature>
<evidence type="ECO:0000256" key="9">
    <source>
        <dbReference type="ARBA" id="ARBA00023136"/>
    </source>
</evidence>
<feature type="transmembrane region" description="Helical" evidence="12">
    <location>
        <begin position="567"/>
        <end position="589"/>
    </location>
</feature>
<dbReference type="SUPFAM" id="SSF48403">
    <property type="entry name" value="Ankyrin repeat"/>
    <property type="match status" value="1"/>
</dbReference>
<dbReference type="Gene3D" id="1.25.40.20">
    <property type="entry name" value="Ankyrin repeat-containing domain"/>
    <property type="match status" value="2"/>
</dbReference>
<keyword evidence="9 12" id="KW-0472">Membrane</keyword>
<dbReference type="InterPro" id="IPR002110">
    <property type="entry name" value="Ankyrin_rpt"/>
</dbReference>
<evidence type="ECO:0000256" key="6">
    <source>
        <dbReference type="ARBA" id="ARBA00022989"/>
    </source>
</evidence>
<organism evidence="14 15">
    <name type="scientific">Ignelater luminosus</name>
    <name type="common">Cucubano</name>
    <name type="synonym">Pyrophorus luminosus</name>
    <dbReference type="NCBI Taxonomy" id="2038154"/>
    <lineage>
        <taxon>Eukaryota</taxon>
        <taxon>Metazoa</taxon>
        <taxon>Ecdysozoa</taxon>
        <taxon>Arthropoda</taxon>
        <taxon>Hexapoda</taxon>
        <taxon>Insecta</taxon>
        <taxon>Pterygota</taxon>
        <taxon>Neoptera</taxon>
        <taxon>Endopterygota</taxon>
        <taxon>Coleoptera</taxon>
        <taxon>Polyphaga</taxon>
        <taxon>Elateriformia</taxon>
        <taxon>Elateroidea</taxon>
        <taxon>Elateridae</taxon>
        <taxon>Agrypninae</taxon>
        <taxon>Pyrophorini</taxon>
        <taxon>Ignelater</taxon>
    </lineage>
</organism>
<feature type="transmembrane region" description="Helical" evidence="12">
    <location>
        <begin position="703"/>
        <end position="725"/>
    </location>
</feature>
<proteinExistence type="predicted"/>
<evidence type="ECO:0000256" key="7">
    <source>
        <dbReference type="ARBA" id="ARBA00023043"/>
    </source>
</evidence>
<dbReference type="Proteomes" id="UP000801492">
    <property type="component" value="Unassembled WGS sequence"/>
</dbReference>
<dbReference type="OrthoDB" id="2157354at2759"/>
<evidence type="ECO:0000256" key="12">
    <source>
        <dbReference type="SAM" id="Phobius"/>
    </source>
</evidence>
<keyword evidence="7 11" id="KW-0040">ANK repeat</keyword>
<dbReference type="GO" id="GO:0005216">
    <property type="term" value="F:monoatomic ion channel activity"/>
    <property type="evidence" value="ECO:0007669"/>
    <property type="project" value="InterPro"/>
</dbReference>
<keyword evidence="15" id="KW-1185">Reference proteome</keyword>
<name>A0A8K0DFR7_IGNLU</name>
<dbReference type="PANTHER" id="PTHR47143:SF4">
    <property type="entry name" value="TRANSIENT RECEPTOR POTENTIAL CATION CHANNEL PROTEIN PAINLESS"/>
    <property type="match status" value="1"/>
</dbReference>
<evidence type="ECO:0000256" key="4">
    <source>
        <dbReference type="ARBA" id="ARBA00022692"/>
    </source>
</evidence>
<accession>A0A8K0DFR7</accession>
<comment type="caution">
    <text evidence="14">The sequence shown here is derived from an EMBL/GenBank/DDBJ whole genome shotgun (WGS) entry which is preliminary data.</text>
</comment>
<dbReference type="SMART" id="SM00248">
    <property type="entry name" value="ANK"/>
    <property type="match status" value="7"/>
</dbReference>
<keyword evidence="3" id="KW-0716">Sensory transduction</keyword>
<evidence type="ECO:0000256" key="3">
    <source>
        <dbReference type="ARBA" id="ARBA00022606"/>
    </source>
</evidence>
<dbReference type="GO" id="GO:0034703">
    <property type="term" value="C:cation channel complex"/>
    <property type="evidence" value="ECO:0007669"/>
    <property type="project" value="UniProtKB-ARBA"/>
</dbReference>
<sequence>MSYKTFQLEITDISQQPELQLLDYVRTNQAVHKVRRFIIDNPETLTKVIGHPFNKPVLYIACNELAHAVTPEIVETLVKAGANLYYSDELHNYKQALHFAALGGNSQILQVIIRRLKLGKINSLSNGNTALNLLIKEGDSRNPDFNVCIKLLIQANIDINKPDDRNLTPIFWAAKKGYRDVVQIILHESKQKIDIESHKLRGKSAKDYIVENGFEDVLKNLPLKSGNNNKTSNSSNELFNFLKEYDEDGFINCKYLADFVNSDDGVYTLLQFATKKGLSRAVESLLSKGADPNQTTAKTKTSTIEIAAKECNHEILGLLLRHQNINIPSHILIDVIRRDNHNFCYSLLMKHKSKLNINITDDYGHTALYFTVLYGDSKKTLDLLRAGASMACKTAYGKLPIVHIDANTLETHLDECLEANLEDNIYDELFPAVYNYRTLMPSREIRNEYRRSKHVQNVQDSTQQLTSETQVILCISKSTELKHLLKHPVITSFLYIKWHRIRWFFYTNLAFFIAFCLSLILYILIVYNSQEKDDYQNTDRLLLGGLCVTFILLVVRELFQIVVIRKAYFYSFENLLEIALIFLTAVIIFKKTPTQALRKQISAFAILSAAFELVLLIGQHPEMSTNIVMLRRVSFNFFKFLMWYSVLIVAFALSFHTLFKDVDDENHFFASPATSLFKTIIMLTGEFEAQDIHFEVYPVTSHIIFMLFVFMIAIILFNLLQGLAVSDTQLLKSDSELIGHITRVEHIAFIESVFLGHILPNRVIGVIGRYTSRFCITQFVMKSVFLFPHLSADYSITIYPNVHLVTLQEEDCSGGNIAIRYTTFCLNKQTAKRTKQLIKRKKEILGQKRKEQNIIEMQKRVIGMQELLRKEQQIILNKLDCIITNIKT</sequence>
<dbReference type="InterPro" id="IPR036770">
    <property type="entry name" value="Ankyrin_rpt-contain_sf"/>
</dbReference>
<keyword evidence="5" id="KW-0677">Repeat</keyword>
<feature type="transmembrane region" description="Helical" evidence="12">
    <location>
        <begin position="640"/>
        <end position="659"/>
    </location>
</feature>